<protein>
    <submittedName>
        <fullName evidence="1">Uncharacterized protein</fullName>
    </submittedName>
</protein>
<evidence type="ECO:0000313" key="1">
    <source>
        <dbReference type="EMBL" id="MDD0814255.1"/>
    </source>
</evidence>
<dbReference type="Proteomes" id="UP001528672">
    <property type="component" value="Unassembled WGS sequence"/>
</dbReference>
<proteinExistence type="predicted"/>
<gene>
    <name evidence="1" type="ORF">PSQ39_06395</name>
</gene>
<keyword evidence="2" id="KW-1185">Reference proteome</keyword>
<reference evidence="1 2" key="1">
    <citation type="submission" date="2023-02" db="EMBL/GenBank/DDBJ databases">
        <title>Bacterial whole genome sequence for Curvibacter sp. HBC28.</title>
        <authorList>
            <person name="Le V."/>
            <person name="Ko S.-R."/>
            <person name="Ahn C.-Y."/>
            <person name="Oh H.-M."/>
        </authorList>
    </citation>
    <scope>NUCLEOTIDE SEQUENCE [LARGE SCALE GENOMIC DNA]</scope>
    <source>
        <strain evidence="1 2">HBC28</strain>
    </source>
</reference>
<comment type="caution">
    <text evidence="1">The sequence shown here is derived from an EMBL/GenBank/DDBJ whole genome shotgun (WGS) entry which is preliminary data.</text>
</comment>
<dbReference type="RefSeq" id="WP_273925877.1">
    <property type="nucleotide sequence ID" value="NZ_JAQSIO010000002.1"/>
</dbReference>
<dbReference type="EMBL" id="JAQSIO010000002">
    <property type="protein sequence ID" value="MDD0814255.1"/>
    <property type="molecule type" value="Genomic_DNA"/>
</dbReference>
<name>A0ABT5MD00_9BURK</name>
<evidence type="ECO:0000313" key="2">
    <source>
        <dbReference type="Proteomes" id="UP001528672"/>
    </source>
</evidence>
<accession>A0ABT5MD00</accession>
<sequence>MSATTKSKPVTASVVGPTVAPANEAAFGGGGNKPPTECFMTMDEYDKIHAALYRAEAVVRCLVHVFGGDANIKDPTHVNGLFGSLQAAVKLMAGVNTMVQYHSETPDQLRLNVEQALSLLQLIEHLQIADDYEWRWSQDWYCAYFDAACSNIESAMTAMTNQVNIRKAAA</sequence>
<organism evidence="1 2">
    <name type="scientific">Curvibacter microcysteis</name>
    <dbReference type="NCBI Taxonomy" id="3026419"/>
    <lineage>
        <taxon>Bacteria</taxon>
        <taxon>Pseudomonadati</taxon>
        <taxon>Pseudomonadota</taxon>
        <taxon>Betaproteobacteria</taxon>
        <taxon>Burkholderiales</taxon>
        <taxon>Comamonadaceae</taxon>
        <taxon>Curvibacter</taxon>
    </lineage>
</organism>